<evidence type="ECO:0000313" key="2">
    <source>
        <dbReference type="EMBL" id="KAK2656629.1"/>
    </source>
</evidence>
<name>A0AAD9XBV0_9ROSI</name>
<evidence type="ECO:0000256" key="1">
    <source>
        <dbReference type="SAM" id="Phobius"/>
    </source>
</evidence>
<reference evidence="2" key="1">
    <citation type="journal article" date="2023" name="Plant J.">
        <title>Genome sequences and population genomics provide insights into the demographic history, inbreeding, and mutation load of two 'living fossil' tree species of Dipteronia.</title>
        <authorList>
            <person name="Feng Y."/>
            <person name="Comes H.P."/>
            <person name="Chen J."/>
            <person name="Zhu S."/>
            <person name="Lu R."/>
            <person name="Zhang X."/>
            <person name="Li P."/>
            <person name="Qiu J."/>
            <person name="Olsen K.M."/>
            <person name="Qiu Y."/>
        </authorList>
    </citation>
    <scope>NUCLEOTIDE SEQUENCE</scope>
    <source>
        <strain evidence="2">KIB01</strain>
    </source>
</reference>
<dbReference type="AlphaFoldDB" id="A0AAD9XBV0"/>
<keyword evidence="1" id="KW-0812">Transmembrane</keyword>
<keyword evidence="3" id="KW-1185">Reference proteome</keyword>
<dbReference type="Proteomes" id="UP001280121">
    <property type="component" value="Unassembled WGS sequence"/>
</dbReference>
<proteinExistence type="predicted"/>
<sequence>MKRCISSSLISVLVNESPSKEFVVGRGLHQGDHLSSFLFNIVVEALNRLLLKARDLNLFRGLKINFHNSRVVKVGKGSCLVDRWAKMLRCKKGFKGEKRNIHLVEWTKLCRNGGIVVLEYGEFKTKAKLCSPDGFGGLAMRKGHCGEECCMISTWLSFGPLCGIGREGTMLLCLSDLIFALAVNKTGLVCEFGNWTGSVWGWHVATKRPILGWEETVWNSFLFELYNFMLRKSSPDSLIWSLTSSVVSNNKVWKVVFHAICWTIWEIRNDVVFKHGEVDSVKAMDTVRWRVACWFNYYGPGSSLAISILILDLKIGCVDANKKKRIVSFSWCPHLDGELKFNVDGSSRGNPERVQLVVRANWLRREGSGLVGSFAFSVFCFLAPLFSFFFVWAVLF</sequence>
<keyword evidence="1" id="KW-0472">Membrane</keyword>
<gene>
    <name evidence="2" type="ORF">Ddye_009681</name>
</gene>
<organism evidence="2 3">
    <name type="scientific">Dipteronia dyeriana</name>
    <dbReference type="NCBI Taxonomy" id="168575"/>
    <lineage>
        <taxon>Eukaryota</taxon>
        <taxon>Viridiplantae</taxon>
        <taxon>Streptophyta</taxon>
        <taxon>Embryophyta</taxon>
        <taxon>Tracheophyta</taxon>
        <taxon>Spermatophyta</taxon>
        <taxon>Magnoliopsida</taxon>
        <taxon>eudicotyledons</taxon>
        <taxon>Gunneridae</taxon>
        <taxon>Pentapetalae</taxon>
        <taxon>rosids</taxon>
        <taxon>malvids</taxon>
        <taxon>Sapindales</taxon>
        <taxon>Sapindaceae</taxon>
        <taxon>Hippocastanoideae</taxon>
        <taxon>Acereae</taxon>
        <taxon>Dipteronia</taxon>
    </lineage>
</organism>
<accession>A0AAD9XBV0</accession>
<evidence type="ECO:0000313" key="3">
    <source>
        <dbReference type="Proteomes" id="UP001280121"/>
    </source>
</evidence>
<feature type="transmembrane region" description="Helical" evidence="1">
    <location>
        <begin position="369"/>
        <end position="395"/>
    </location>
</feature>
<comment type="caution">
    <text evidence="2">The sequence shown here is derived from an EMBL/GenBank/DDBJ whole genome shotgun (WGS) entry which is preliminary data.</text>
</comment>
<protein>
    <submittedName>
        <fullName evidence="2">Uncharacterized protein</fullName>
    </submittedName>
</protein>
<dbReference type="EMBL" id="JANJYI010000003">
    <property type="protein sequence ID" value="KAK2656629.1"/>
    <property type="molecule type" value="Genomic_DNA"/>
</dbReference>
<keyword evidence="1" id="KW-1133">Transmembrane helix</keyword>